<keyword evidence="3" id="KW-1185">Reference proteome</keyword>
<protein>
    <recommendedName>
        <fullName evidence="1">Phage head morphogenesis domain-containing protein</fullName>
    </recommendedName>
</protein>
<organism evidence="2 3">
    <name type="scientific">Psychrobacter aquaticus CMS 56</name>
    <dbReference type="NCBI Taxonomy" id="1354303"/>
    <lineage>
        <taxon>Bacteria</taxon>
        <taxon>Pseudomonadati</taxon>
        <taxon>Pseudomonadota</taxon>
        <taxon>Gammaproteobacteria</taxon>
        <taxon>Moraxellales</taxon>
        <taxon>Moraxellaceae</taxon>
        <taxon>Psychrobacter</taxon>
    </lineage>
</organism>
<dbReference type="RefSeq" id="WP_021813481.1">
    <property type="nucleotide sequence ID" value="NZ_AUSW01000015.1"/>
</dbReference>
<dbReference type="PATRIC" id="fig|1354303.4.peg.815"/>
<evidence type="ECO:0000259" key="1">
    <source>
        <dbReference type="Pfam" id="PF04233"/>
    </source>
</evidence>
<dbReference type="Pfam" id="PF04233">
    <property type="entry name" value="Phage_Mu_F"/>
    <property type="match status" value="1"/>
</dbReference>
<dbReference type="eggNOG" id="COG2369">
    <property type="taxonomic scope" value="Bacteria"/>
</dbReference>
<comment type="caution">
    <text evidence="2">The sequence shown here is derived from an EMBL/GenBank/DDBJ whole genome shotgun (WGS) entry which is preliminary data.</text>
</comment>
<dbReference type="EMBL" id="AUSW01000015">
    <property type="protein sequence ID" value="ERL56150.1"/>
    <property type="molecule type" value="Genomic_DNA"/>
</dbReference>
<sequence>MNELPKVQAAFGLKFQSQIDFFKQKVRLPTQSYKDISAIQHDKAFVVAGAMKADLLRDLQSAVGRAIEDGESLGAFRKRFASIVEKRGWKDYTGSDSTVGRAWRTRVIYLTNMRTSHAAGRWQQMTTPEMMKARPYWQYRHVTRDNPRLYHQRLNNKVLKADDAWWQVNYPPNGYGCNCYTRTLSQADMNRLGLSVANTPDIDGYTQVGWEHAAGSTWQPNIDKYSFVIAKSMVASSMADGVFERWIGRMQTQKDELKASGNYVGSGLDKNRLIRAQDTGEDFVVAVLSNEQRELLGVQTQTVRLSEYDALKQAISREGNRGFDASSYQKVQRVIDDASLIVRQIHKPTGELSKRTLWVEGFMKDKKSRYSAVLHQTQDGSEIYLKSYRLDSTKDAAIKKRGEVLLER</sequence>
<name>U4T5H5_9GAMM</name>
<accession>U4T5H5</accession>
<dbReference type="InterPro" id="IPR006528">
    <property type="entry name" value="Phage_head_morphogenesis_dom"/>
</dbReference>
<evidence type="ECO:0000313" key="3">
    <source>
        <dbReference type="Proteomes" id="UP000016761"/>
    </source>
</evidence>
<feature type="domain" description="Phage head morphogenesis" evidence="1">
    <location>
        <begin position="59"/>
        <end position="180"/>
    </location>
</feature>
<dbReference type="Proteomes" id="UP000016761">
    <property type="component" value="Unassembled WGS sequence"/>
</dbReference>
<dbReference type="AlphaFoldDB" id="U4T5H5"/>
<dbReference type="OrthoDB" id="9813502at2"/>
<dbReference type="STRING" id="1354303.M917_0828"/>
<proteinExistence type="predicted"/>
<reference evidence="2 3" key="1">
    <citation type="journal article" date="2013" name="Genome Announc.">
        <title>Draft Genome Sequence of Psychrobacter aquaticus Strain CMS 56T, Isolated from a Cyanobacterial Mat Sample Collected from Water Bodies in the McMurdo Dry Valley Region of Antarctica.</title>
        <authorList>
            <person name="Reddy G.S."/>
            <person name="Ara S."/>
            <person name="Singh A."/>
            <person name="Kumar Pinnaka A."/>
            <person name="Shivaji S."/>
        </authorList>
    </citation>
    <scope>NUCLEOTIDE SEQUENCE [LARGE SCALE GENOMIC DNA]</scope>
    <source>
        <strain evidence="2 3">CMS 56</strain>
    </source>
</reference>
<gene>
    <name evidence="2" type="ORF">M917_0828</name>
</gene>
<evidence type="ECO:0000313" key="2">
    <source>
        <dbReference type="EMBL" id="ERL56150.1"/>
    </source>
</evidence>